<dbReference type="EMBL" id="KV424054">
    <property type="protein sequence ID" value="KZT52832.1"/>
    <property type="molecule type" value="Genomic_DNA"/>
</dbReference>
<reference evidence="2 3" key="1">
    <citation type="journal article" date="2016" name="Mol. Biol. Evol.">
        <title>Comparative Genomics of Early-Diverging Mushroom-Forming Fungi Provides Insights into the Origins of Lignocellulose Decay Capabilities.</title>
        <authorList>
            <person name="Nagy L.G."/>
            <person name="Riley R."/>
            <person name="Tritt A."/>
            <person name="Adam C."/>
            <person name="Daum C."/>
            <person name="Floudas D."/>
            <person name="Sun H."/>
            <person name="Yadav J.S."/>
            <person name="Pangilinan J."/>
            <person name="Larsson K.H."/>
            <person name="Matsuura K."/>
            <person name="Barry K."/>
            <person name="Labutti K."/>
            <person name="Kuo R."/>
            <person name="Ohm R.A."/>
            <person name="Bhattacharya S.S."/>
            <person name="Shirouzu T."/>
            <person name="Yoshinaga Y."/>
            <person name="Martin F.M."/>
            <person name="Grigoriev I.V."/>
            <person name="Hibbett D.S."/>
        </authorList>
    </citation>
    <scope>NUCLEOTIDE SEQUENCE [LARGE SCALE GENOMIC DNA]</scope>
    <source>
        <strain evidence="2 3">HHB12733</strain>
    </source>
</reference>
<dbReference type="InterPro" id="IPR050228">
    <property type="entry name" value="Carboxylesterase_BioH"/>
</dbReference>
<dbReference type="Gene3D" id="3.40.50.1820">
    <property type="entry name" value="alpha/beta hydrolase"/>
    <property type="match status" value="1"/>
</dbReference>
<dbReference type="InParanoid" id="A0A165DHX5"/>
<dbReference type="SUPFAM" id="SSF53474">
    <property type="entry name" value="alpha/beta-Hydrolases"/>
    <property type="match status" value="1"/>
</dbReference>
<dbReference type="OrthoDB" id="408373at2759"/>
<dbReference type="PANTHER" id="PTHR43194:SF2">
    <property type="entry name" value="PEROXISOMAL MEMBRANE PROTEIN LPX1"/>
    <property type="match status" value="1"/>
</dbReference>
<organism evidence="2 3">
    <name type="scientific">Calocera cornea HHB12733</name>
    <dbReference type="NCBI Taxonomy" id="1353952"/>
    <lineage>
        <taxon>Eukaryota</taxon>
        <taxon>Fungi</taxon>
        <taxon>Dikarya</taxon>
        <taxon>Basidiomycota</taxon>
        <taxon>Agaricomycotina</taxon>
        <taxon>Dacrymycetes</taxon>
        <taxon>Dacrymycetales</taxon>
        <taxon>Dacrymycetaceae</taxon>
        <taxon>Calocera</taxon>
    </lineage>
</organism>
<dbReference type="GO" id="GO:0016787">
    <property type="term" value="F:hydrolase activity"/>
    <property type="evidence" value="ECO:0007669"/>
    <property type="project" value="UniProtKB-KW"/>
</dbReference>
<dbReference type="InterPro" id="IPR000073">
    <property type="entry name" value="AB_hydrolase_1"/>
</dbReference>
<keyword evidence="2" id="KW-0378">Hydrolase</keyword>
<dbReference type="PANTHER" id="PTHR43194">
    <property type="entry name" value="HYDROLASE ALPHA/BETA FOLD FAMILY"/>
    <property type="match status" value="1"/>
</dbReference>
<name>A0A165DHX5_9BASI</name>
<keyword evidence="3" id="KW-1185">Reference proteome</keyword>
<evidence type="ECO:0000313" key="3">
    <source>
        <dbReference type="Proteomes" id="UP000076842"/>
    </source>
</evidence>
<feature type="non-terminal residue" evidence="2">
    <location>
        <position position="1"/>
    </location>
</feature>
<accession>A0A165DHX5</accession>
<feature type="non-terminal residue" evidence="2">
    <location>
        <position position="279"/>
    </location>
</feature>
<dbReference type="STRING" id="1353952.A0A165DHX5"/>
<dbReference type="Pfam" id="PF00561">
    <property type="entry name" value="Abhydrolase_1"/>
    <property type="match status" value="1"/>
</dbReference>
<gene>
    <name evidence="2" type="ORF">CALCODRAFT_405095</name>
</gene>
<dbReference type="InterPro" id="IPR029058">
    <property type="entry name" value="AB_hydrolase_fold"/>
</dbReference>
<protein>
    <submittedName>
        <fullName evidence="2">Alpha/beta-hydrolase</fullName>
    </submittedName>
</protein>
<sequence length="279" mass="30430">ISKLVHSADGTPIYAEALGDPSKPALVFVHGFALSLTCFDDVFSDPGWREAAYLIRYDTRGHGRSGKPEAAEAYESRRMSEDYVAVTAAFGVSKAFFVGWSMGGSFAADVCAHPGPGVLHGIISFNGVPFCDPGTIAGIVTPQTGALIPGLLEADDVALFSRSFQQFVDTFVHHKKRMGYRTRAALLGNIVTQSPVVRRHCIWRVTDPAPFRAAGATLPLLLIHGREDEHIVAEPVVEILQPSFGQRLEVHVLEGVGHTPFIDDPQRTRELVLEFVRRV</sequence>
<proteinExistence type="predicted"/>
<dbReference type="Proteomes" id="UP000076842">
    <property type="component" value="Unassembled WGS sequence"/>
</dbReference>
<feature type="domain" description="AB hydrolase-1" evidence="1">
    <location>
        <begin position="24"/>
        <end position="265"/>
    </location>
</feature>
<evidence type="ECO:0000259" key="1">
    <source>
        <dbReference type="Pfam" id="PF00561"/>
    </source>
</evidence>
<evidence type="ECO:0000313" key="2">
    <source>
        <dbReference type="EMBL" id="KZT52832.1"/>
    </source>
</evidence>
<dbReference type="AlphaFoldDB" id="A0A165DHX5"/>